<evidence type="ECO:0000256" key="4">
    <source>
        <dbReference type="ARBA" id="ARBA00022692"/>
    </source>
</evidence>
<feature type="transmembrane region" description="Helical" evidence="7">
    <location>
        <begin position="433"/>
        <end position="455"/>
    </location>
</feature>
<keyword evidence="5 7" id="KW-1133">Transmembrane helix</keyword>
<feature type="transmembrane region" description="Helical" evidence="7">
    <location>
        <begin position="310"/>
        <end position="330"/>
    </location>
</feature>
<feature type="transmembrane region" description="Helical" evidence="7">
    <location>
        <begin position="170"/>
        <end position="189"/>
    </location>
</feature>
<evidence type="ECO:0000313" key="8">
    <source>
        <dbReference type="EMBL" id="HDD44324.1"/>
    </source>
</evidence>
<evidence type="ECO:0000256" key="5">
    <source>
        <dbReference type="ARBA" id="ARBA00022989"/>
    </source>
</evidence>
<dbReference type="Pfam" id="PF13440">
    <property type="entry name" value="Polysacc_synt_3"/>
    <property type="match status" value="1"/>
</dbReference>
<comment type="caution">
    <text evidence="8">The sequence shown here is derived from an EMBL/GenBank/DDBJ whole genome shotgun (WGS) entry which is preliminary data.</text>
</comment>
<evidence type="ECO:0000256" key="1">
    <source>
        <dbReference type="ARBA" id="ARBA00004651"/>
    </source>
</evidence>
<protein>
    <submittedName>
        <fullName evidence="8">Lipopolysaccharide biosynthesis protein</fullName>
    </submittedName>
</protein>
<keyword evidence="4 7" id="KW-0812">Transmembrane</keyword>
<comment type="subcellular location">
    <subcellularLocation>
        <location evidence="1">Cell membrane</location>
        <topology evidence="1">Multi-pass membrane protein</topology>
    </subcellularLocation>
</comment>
<evidence type="ECO:0000256" key="7">
    <source>
        <dbReference type="SAM" id="Phobius"/>
    </source>
</evidence>
<sequence length="506" mass="56736">MRFTIYWVYTIARDIISNLNNPGENFSQRIVRSGFWVFLLRIVQRLFSFGRLVILARILSPNDFGLMGIALLTMATLDTFSQTGFQQALIQKKKDIKPYLDSAWTVLILRGFILFVILYFIAPYATAFFNSPEAKTIIQVIGLAILFQAFTNIGVIYFQKELEFNKQFIYQFSGILIDFIVAISTALILKSVWALVFGLLAGNATRCFVSYLIHPYRPHLSSDLRKAKELFGFGKWILGSIILVFLITQGDDIFVGKLLGVTALGFYQMAYRISNMPATEITHVISQVTFPAYSKLQDNIPKLREAYLKVLQLTAFLSFPIAGLIFVLAPDFTKIFLGEKWMPMVPAMQVLVFAGLVRSIAATTGPIFYAVGKPKIDTQWQIVRLSVLVALIYPFTIKWGIFGASIVVFLSIFVSNIGFCFKAIKITKCGTKDFANTMLSSLVGSVIAVLVASGLRSTMDTGIWEFIIFTCVGVLTYLIIIYLSDKFFNYGMQALIKKSIQSLGGV</sequence>
<reference evidence="8" key="1">
    <citation type="journal article" date="2020" name="mSystems">
        <title>Genome- and Community-Level Interaction Insights into Carbon Utilization and Element Cycling Functions of Hydrothermarchaeota in Hydrothermal Sediment.</title>
        <authorList>
            <person name="Zhou Z."/>
            <person name="Liu Y."/>
            <person name="Xu W."/>
            <person name="Pan J."/>
            <person name="Luo Z.H."/>
            <person name="Li M."/>
        </authorList>
    </citation>
    <scope>NUCLEOTIDE SEQUENCE [LARGE SCALE GENOMIC DNA]</scope>
    <source>
        <strain evidence="8">HyVt-233</strain>
    </source>
</reference>
<accession>A0A7C0U2K3</accession>
<evidence type="ECO:0000256" key="3">
    <source>
        <dbReference type="ARBA" id="ARBA00022475"/>
    </source>
</evidence>
<evidence type="ECO:0000256" key="2">
    <source>
        <dbReference type="ARBA" id="ARBA00007430"/>
    </source>
</evidence>
<evidence type="ECO:0000256" key="6">
    <source>
        <dbReference type="ARBA" id="ARBA00023136"/>
    </source>
</evidence>
<feature type="transmembrane region" description="Helical" evidence="7">
    <location>
        <begin position="350"/>
        <end position="371"/>
    </location>
</feature>
<dbReference type="EMBL" id="DRBS01000217">
    <property type="protein sequence ID" value="HDD44324.1"/>
    <property type="molecule type" value="Genomic_DNA"/>
</dbReference>
<proteinExistence type="inferred from homology"/>
<dbReference type="InterPro" id="IPR050833">
    <property type="entry name" value="Poly_Biosynth_Transport"/>
</dbReference>
<feature type="transmembrane region" description="Helical" evidence="7">
    <location>
        <begin position="230"/>
        <end position="247"/>
    </location>
</feature>
<comment type="similarity">
    <text evidence="2">Belongs to the polysaccharide synthase family.</text>
</comment>
<feature type="transmembrane region" description="Helical" evidence="7">
    <location>
        <begin position="137"/>
        <end position="158"/>
    </location>
</feature>
<feature type="transmembrane region" description="Helical" evidence="7">
    <location>
        <begin position="401"/>
        <end position="421"/>
    </location>
</feature>
<organism evidence="8">
    <name type="scientific">Desulfofervidus auxilii</name>
    <dbReference type="NCBI Taxonomy" id="1621989"/>
    <lineage>
        <taxon>Bacteria</taxon>
        <taxon>Pseudomonadati</taxon>
        <taxon>Thermodesulfobacteriota</taxon>
        <taxon>Candidatus Desulfofervidia</taxon>
        <taxon>Candidatus Desulfofervidales</taxon>
        <taxon>Candidatus Desulfofervidaceae</taxon>
        <taxon>Candidatus Desulfofervidus</taxon>
    </lineage>
</organism>
<keyword evidence="6 7" id="KW-0472">Membrane</keyword>
<dbReference type="PANTHER" id="PTHR30250:SF10">
    <property type="entry name" value="LIPOPOLYSACCHARIDE BIOSYNTHESIS PROTEIN WZXC"/>
    <property type="match status" value="1"/>
</dbReference>
<feature type="transmembrane region" description="Helical" evidence="7">
    <location>
        <begin position="102"/>
        <end position="125"/>
    </location>
</feature>
<dbReference type="CDD" id="cd13127">
    <property type="entry name" value="MATE_tuaB_like"/>
    <property type="match status" value="1"/>
</dbReference>
<dbReference type="Proteomes" id="UP000886289">
    <property type="component" value="Unassembled WGS sequence"/>
</dbReference>
<gene>
    <name evidence="8" type="ORF">ENG63_05640</name>
</gene>
<dbReference type="GO" id="GO:0005886">
    <property type="term" value="C:plasma membrane"/>
    <property type="evidence" value="ECO:0007669"/>
    <property type="project" value="UniProtKB-SubCell"/>
</dbReference>
<feature type="transmembrane region" description="Helical" evidence="7">
    <location>
        <begin position="461"/>
        <end position="483"/>
    </location>
</feature>
<dbReference type="PANTHER" id="PTHR30250">
    <property type="entry name" value="PST FAMILY PREDICTED COLANIC ACID TRANSPORTER"/>
    <property type="match status" value="1"/>
</dbReference>
<dbReference type="AlphaFoldDB" id="A0A7C0U2K3"/>
<feature type="transmembrane region" description="Helical" evidence="7">
    <location>
        <begin position="64"/>
        <end position="81"/>
    </location>
</feature>
<feature type="transmembrane region" description="Helical" evidence="7">
    <location>
        <begin position="253"/>
        <end position="271"/>
    </location>
</feature>
<feature type="transmembrane region" description="Helical" evidence="7">
    <location>
        <begin position="195"/>
        <end position="214"/>
    </location>
</feature>
<name>A0A7C0U2K3_DESA2</name>
<keyword evidence="3" id="KW-1003">Cell membrane</keyword>